<dbReference type="GO" id="GO:0044778">
    <property type="term" value="P:meiotic DNA integrity checkpoint signaling"/>
    <property type="evidence" value="ECO:0007669"/>
    <property type="project" value="TreeGrafter"/>
</dbReference>
<dbReference type="Proteomes" id="UP000694846">
    <property type="component" value="Unplaced"/>
</dbReference>
<gene>
    <name evidence="6" type="primary">LOC112685616</name>
</gene>
<dbReference type="GO" id="GO:0006289">
    <property type="term" value="P:nucleotide-excision repair"/>
    <property type="evidence" value="ECO:0007669"/>
    <property type="project" value="TreeGrafter"/>
</dbReference>
<organism evidence="5 6">
    <name type="scientific">Sipha flava</name>
    <name type="common">yellow sugarcane aphid</name>
    <dbReference type="NCBI Taxonomy" id="143950"/>
    <lineage>
        <taxon>Eukaryota</taxon>
        <taxon>Metazoa</taxon>
        <taxon>Ecdysozoa</taxon>
        <taxon>Arthropoda</taxon>
        <taxon>Hexapoda</taxon>
        <taxon>Insecta</taxon>
        <taxon>Pterygota</taxon>
        <taxon>Neoptera</taxon>
        <taxon>Paraneoptera</taxon>
        <taxon>Hemiptera</taxon>
        <taxon>Sternorrhyncha</taxon>
        <taxon>Aphidomorpha</taxon>
        <taxon>Aphidoidea</taxon>
        <taxon>Aphididae</taxon>
        <taxon>Sipha</taxon>
    </lineage>
</organism>
<evidence type="ECO:0000256" key="1">
    <source>
        <dbReference type="ARBA" id="ARBA00004123"/>
    </source>
</evidence>
<dbReference type="GO" id="GO:0030896">
    <property type="term" value="C:checkpoint clamp complex"/>
    <property type="evidence" value="ECO:0007669"/>
    <property type="project" value="InterPro"/>
</dbReference>
<dbReference type="PIRSF" id="PIRSF011312">
    <property type="entry name" value="Cell_cycle_HUS1"/>
    <property type="match status" value="1"/>
</dbReference>
<proteinExistence type="inferred from homology"/>
<sequence length="296" mass="33655">MTVHQWIILFILIKTINERMKFRGKIVDPHCMKQFYSIVIILSKLCKSVVLRLSSNKLYLIALNESNNNQISVWSVLDQHSFFKDYDMIGETESNEIFFSLPIDMFASSLSSAKQTNLKTLKMKLTDKHSPCLTIELELESQVSSKQLCVHDIPVTIILPKDWPEYNEPAIPSHNISVIMPSIRVVRHIVDKMKRIGPRLKVSLDSSGKMVLGVSNLSATVDTHFVGLEVIGIQSATGKENKYSTVVDIKKISQFLNCDTLNFAKILCHVVEGLLLHCSIEENEYVLHYFLSEIDD</sequence>
<dbReference type="GO" id="GO:0005730">
    <property type="term" value="C:nucleolus"/>
    <property type="evidence" value="ECO:0007669"/>
    <property type="project" value="InterPro"/>
</dbReference>
<dbReference type="GO" id="GO:0000724">
    <property type="term" value="P:double-strand break repair via homologous recombination"/>
    <property type="evidence" value="ECO:0007669"/>
    <property type="project" value="TreeGrafter"/>
</dbReference>
<dbReference type="GO" id="GO:0000723">
    <property type="term" value="P:telomere maintenance"/>
    <property type="evidence" value="ECO:0007669"/>
    <property type="project" value="TreeGrafter"/>
</dbReference>
<dbReference type="GO" id="GO:0031573">
    <property type="term" value="P:mitotic intra-S DNA damage checkpoint signaling"/>
    <property type="evidence" value="ECO:0007669"/>
    <property type="project" value="TreeGrafter"/>
</dbReference>
<dbReference type="InterPro" id="IPR016580">
    <property type="entry name" value="HUS1"/>
</dbReference>
<evidence type="ECO:0000256" key="3">
    <source>
        <dbReference type="ARBA" id="ARBA00023242"/>
    </source>
</evidence>
<dbReference type="SUPFAM" id="SSF55979">
    <property type="entry name" value="DNA clamp"/>
    <property type="match status" value="1"/>
</dbReference>
<dbReference type="Gene3D" id="3.70.10.10">
    <property type="match status" value="1"/>
</dbReference>
<dbReference type="InterPro" id="IPR046938">
    <property type="entry name" value="DNA_clamp_sf"/>
</dbReference>
<dbReference type="GO" id="GO:0033314">
    <property type="term" value="P:mitotic DNA replication checkpoint signaling"/>
    <property type="evidence" value="ECO:0007669"/>
    <property type="project" value="TreeGrafter"/>
</dbReference>
<dbReference type="OrthoDB" id="10063861at2759"/>
<keyword evidence="3" id="KW-0539">Nucleus</keyword>
<dbReference type="GeneID" id="112685616"/>
<accession>A0A8B8FS85</accession>
<dbReference type="AlphaFoldDB" id="A0A8B8FS85"/>
<dbReference type="RefSeq" id="XP_025413338.1">
    <property type="nucleotide sequence ID" value="XM_025557553.1"/>
</dbReference>
<dbReference type="Pfam" id="PF04005">
    <property type="entry name" value="Hus1"/>
    <property type="match status" value="1"/>
</dbReference>
<comment type="subcellular location">
    <subcellularLocation>
        <location evidence="1">Nucleus</location>
    </subcellularLocation>
</comment>
<dbReference type="PANTHER" id="PTHR12900">
    <property type="entry name" value="MITOTIC AND DNA DAMAGE CHECKPOINT PROTEIN HUS1"/>
    <property type="match status" value="1"/>
</dbReference>
<evidence type="ECO:0000313" key="6">
    <source>
        <dbReference type="RefSeq" id="XP_025413338.1"/>
    </source>
</evidence>
<keyword evidence="5" id="KW-1185">Reference proteome</keyword>
<name>A0A8B8FS85_9HEMI</name>
<dbReference type="InterPro" id="IPR007150">
    <property type="entry name" value="HUS1/Mec3"/>
</dbReference>
<dbReference type="GO" id="GO:0035861">
    <property type="term" value="C:site of double-strand break"/>
    <property type="evidence" value="ECO:0007669"/>
    <property type="project" value="TreeGrafter"/>
</dbReference>
<dbReference type="CTD" id="40598"/>
<dbReference type="PANTHER" id="PTHR12900:SF0">
    <property type="entry name" value="CHECKPOINT PROTEIN"/>
    <property type="match status" value="1"/>
</dbReference>
<reference evidence="6" key="1">
    <citation type="submission" date="2025-08" db="UniProtKB">
        <authorList>
            <consortium name="RefSeq"/>
        </authorList>
    </citation>
    <scope>IDENTIFICATION</scope>
    <source>
        <tissue evidence="6">Whole body</tissue>
    </source>
</reference>
<evidence type="ECO:0000256" key="4">
    <source>
        <dbReference type="PIRNR" id="PIRNR011312"/>
    </source>
</evidence>
<evidence type="ECO:0000313" key="5">
    <source>
        <dbReference type="Proteomes" id="UP000694846"/>
    </source>
</evidence>
<protein>
    <recommendedName>
        <fullName evidence="4">Checkpoint protein</fullName>
    </recommendedName>
</protein>
<comment type="similarity">
    <text evidence="2 4">Belongs to the HUS1 family.</text>
</comment>
<evidence type="ECO:0000256" key="2">
    <source>
        <dbReference type="ARBA" id="ARBA00005563"/>
    </source>
</evidence>